<gene>
    <name evidence="1" type="ORF">DFP95_101636</name>
</gene>
<accession>A0A3D9IWD9</accession>
<sequence>MMLSLANALLLILTLLWSVMGIIEFRILMRSRKDIKAKFDNGRINKDEYTNISKRHKFNLAINISYLLIVTSQLGYVINNWNEVNI</sequence>
<dbReference type="Proteomes" id="UP000256869">
    <property type="component" value="Unassembled WGS sequence"/>
</dbReference>
<evidence type="ECO:0000313" key="1">
    <source>
        <dbReference type="EMBL" id="RED66138.1"/>
    </source>
</evidence>
<organism evidence="1 2">
    <name type="scientific">Cohnella lupini</name>
    <dbReference type="NCBI Taxonomy" id="1294267"/>
    <lineage>
        <taxon>Bacteria</taxon>
        <taxon>Bacillati</taxon>
        <taxon>Bacillota</taxon>
        <taxon>Bacilli</taxon>
        <taxon>Bacillales</taxon>
        <taxon>Paenibacillaceae</taxon>
        <taxon>Cohnella</taxon>
    </lineage>
</organism>
<evidence type="ECO:0000313" key="2">
    <source>
        <dbReference type="Proteomes" id="UP000256869"/>
    </source>
</evidence>
<name>A0A3D9IWD9_9BACL</name>
<dbReference type="AlphaFoldDB" id="A0A3D9IWD9"/>
<dbReference type="EMBL" id="QRDY01000001">
    <property type="protein sequence ID" value="RED66138.1"/>
    <property type="molecule type" value="Genomic_DNA"/>
</dbReference>
<protein>
    <submittedName>
        <fullName evidence="1">Uncharacterized protein</fullName>
    </submittedName>
</protein>
<comment type="caution">
    <text evidence="1">The sequence shown here is derived from an EMBL/GenBank/DDBJ whole genome shotgun (WGS) entry which is preliminary data.</text>
</comment>
<keyword evidence="2" id="KW-1185">Reference proteome</keyword>
<proteinExistence type="predicted"/>
<reference evidence="1 2" key="1">
    <citation type="submission" date="2018-07" db="EMBL/GenBank/DDBJ databases">
        <title>Genomic Encyclopedia of Type Strains, Phase III (KMG-III): the genomes of soil and plant-associated and newly described type strains.</title>
        <authorList>
            <person name="Whitman W."/>
        </authorList>
    </citation>
    <scope>NUCLEOTIDE SEQUENCE [LARGE SCALE GENOMIC DNA]</scope>
    <source>
        <strain evidence="1 2">CECT 8236</strain>
    </source>
</reference>